<dbReference type="OrthoDB" id="194468at2759"/>
<gene>
    <name evidence="1" type="ORF">MICPUN_57256</name>
</gene>
<dbReference type="GO" id="GO:0072546">
    <property type="term" value="C:EMC complex"/>
    <property type="evidence" value="ECO:0007669"/>
    <property type="project" value="InterPro"/>
</dbReference>
<dbReference type="eggNOG" id="KOG3289">
    <property type="taxonomic scope" value="Eukaryota"/>
</dbReference>
<dbReference type="FunCoup" id="C1E2I6">
    <property type="interactions" value="2005"/>
</dbReference>
<accession>C1E2I6</accession>
<dbReference type="PANTHER" id="PTHR12941:SF10">
    <property type="entry name" value="ER MEMBRANE PROTEIN COMPLEX SUBUNIT 8_9 HOMOLOG"/>
    <property type="match status" value="1"/>
</dbReference>
<keyword evidence="2" id="KW-1185">Reference proteome</keyword>
<dbReference type="CDD" id="cd08060">
    <property type="entry name" value="MPN_UPF0172"/>
    <property type="match status" value="1"/>
</dbReference>
<dbReference type="InterPro" id="IPR005366">
    <property type="entry name" value="EMC8/9"/>
</dbReference>
<dbReference type="EMBL" id="CP001324">
    <property type="protein sequence ID" value="ACO61920.1"/>
    <property type="molecule type" value="Genomic_DNA"/>
</dbReference>
<dbReference type="Gene3D" id="3.40.140.10">
    <property type="entry name" value="Cytidine Deaminase, domain 2"/>
    <property type="match status" value="1"/>
</dbReference>
<dbReference type="OMA" id="PHCAING"/>
<evidence type="ECO:0000313" key="1">
    <source>
        <dbReference type="EMBL" id="ACO61920.1"/>
    </source>
</evidence>
<dbReference type="STRING" id="296587.C1E2I6"/>
<dbReference type="PANTHER" id="PTHR12941">
    <property type="entry name" value="ER MEMBRANE PROTEIN COMPLEX"/>
    <property type="match status" value="1"/>
</dbReference>
<reference evidence="1 2" key="1">
    <citation type="journal article" date="2009" name="Science">
        <title>Green evolution and dynamic adaptations revealed by genomes of the marine picoeukaryotes Micromonas.</title>
        <authorList>
            <person name="Worden A.Z."/>
            <person name="Lee J.H."/>
            <person name="Mock T."/>
            <person name="Rouze P."/>
            <person name="Simmons M.P."/>
            <person name="Aerts A.L."/>
            <person name="Allen A.E."/>
            <person name="Cuvelier M.L."/>
            <person name="Derelle E."/>
            <person name="Everett M.V."/>
            <person name="Foulon E."/>
            <person name="Grimwood J."/>
            <person name="Gundlach H."/>
            <person name="Henrissat B."/>
            <person name="Napoli C."/>
            <person name="McDonald S.M."/>
            <person name="Parker M.S."/>
            <person name="Rombauts S."/>
            <person name="Salamov A."/>
            <person name="Von Dassow P."/>
            <person name="Badger J.H."/>
            <person name="Coutinho P.M."/>
            <person name="Demir E."/>
            <person name="Dubchak I."/>
            <person name="Gentemann C."/>
            <person name="Eikrem W."/>
            <person name="Gready J.E."/>
            <person name="John U."/>
            <person name="Lanier W."/>
            <person name="Lindquist E.A."/>
            <person name="Lucas S."/>
            <person name="Mayer K.F."/>
            <person name="Moreau H."/>
            <person name="Not F."/>
            <person name="Otillar R."/>
            <person name="Panaud O."/>
            <person name="Pangilinan J."/>
            <person name="Paulsen I."/>
            <person name="Piegu B."/>
            <person name="Poliakov A."/>
            <person name="Robbens S."/>
            <person name="Schmutz J."/>
            <person name="Toulza E."/>
            <person name="Wyss T."/>
            <person name="Zelensky A."/>
            <person name="Zhou K."/>
            <person name="Armbrust E.V."/>
            <person name="Bhattacharya D."/>
            <person name="Goodenough U.W."/>
            <person name="Van de Peer Y."/>
            <person name="Grigoriev I.V."/>
        </authorList>
    </citation>
    <scope>NUCLEOTIDE SEQUENCE [LARGE SCALE GENOMIC DNA]</scope>
    <source>
        <strain evidence="2">RCC299 / NOUM17</strain>
    </source>
</reference>
<dbReference type="Proteomes" id="UP000002009">
    <property type="component" value="Chromosome 3"/>
</dbReference>
<dbReference type="Pfam" id="PF03665">
    <property type="entry name" value="UPF0172"/>
    <property type="match status" value="1"/>
</dbReference>
<dbReference type="AlphaFoldDB" id="C1E2I6"/>
<sequence length="200" mass="21137">MKYTLSDRAYCKLILHALKHPLRSVCGALVGRCDGDVVQVIDAIPYLHTTVATAPNAEIALEQSCAYAGSGGNALVGYYHANERMDDDRMSKHAAKIADCVERNGGAPGGSACALLVDASALAEATERGTGRAAVRLLVKKGAGWERASDQGDLRVGGGANAKLAALARDGRAKAVFDFDDHLDDITADWRNLALNEELD</sequence>
<organism evidence="1 2">
    <name type="scientific">Micromonas commoda (strain RCC299 / NOUM17 / CCMP2709)</name>
    <name type="common">Picoplanktonic green alga</name>
    <dbReference type="NCBI Taxonomy" id="296587"/>
    <lineage>
        <taxon>Eukaryota</taxon>
        <taxon>Viridiplantae</taxon>
        <taxon>Chlorophyta</taxon>
        <taxon>Mamiellophyceae</taxon>
        <taxon>Mamiellales</taxon>
        <taxon>Mamiellaceae</taxon>
        <taxon>Micromonas</taxon>
    </lineage>
</organism>
<protein>
    <recommendedName>
        <fullName evidence="3">MPN domain-containing protein</fullName>
    </recommendedName>
</protein>
<evidence type="ECO:0008006" key="3">
    <source>
        <dbReference type="Google" id="ProtNLM"/>
    </source>
</evidence>
<dbReference type="KEGG" id="mis:MICPUN_57256"/>
<evidence type="ECO:0000313" key="2">
    <source>
        <dbReference type="Proteomes" id="UP000002009"/>
    </source>
</evidence>
<proteinExistence type="predicted"/>
<dbReference type="GeneID" id="8242283"/>
<name>C1E2I6_MICCC</name>
<dbReference type="InParanoid" id="C1E2I6"/>
<dbReference type="RefSeq" id="XP_002500662.1">
    <property type="nucleotide sequence ID" value="XM_002500616.1"/>
</dbReference>